<dbReference type="EMBL" id="QGQD01000023">
    <property type="protein sequence ID" value="TLD01996.1"/>
    <property type="molecule type" value="Genomic_DNA"/>
</dbReference>
<dbReference type="SUPFAM" id="SSF101478">
    <property type="entry name" value="ADP-ribosylglycohydrolase"/>
    <property type="match status" value="1"/>
</dbReference>
<dbReference type="Pfam" id="PF03747">
    <property type="entry name" value="ADP_ribosyl_GH"/>
    <property type="match status" value="1"/>
</dbReference>
<feature type="binding site" evidence="1">
    <location>
        <position position="183"/>
    </location>
    <ligand>
        <name>Mg(2+)</name>
        <dbReference type="ChEBI" id="CHEBI:18420"/>
        <label>1</label>
    </ligand>
</feature>
<proteinExistence type="predicted"/>
<sequence length="464" mass="51684">MLKEMQWVSYADNLGVEIRQCETEGKDITGYYEKAVWLKGQGLPFKEAEIEALKLHDELAGLPIKEDFGFVEPSGLSEIRKECESAPTLPAYHANREEAYDKIYGAWLGRCCGCLLGQPIEGYDRGYIVGLLKDTGNYPISYYISSDISRELREKYEIVDEGKIYGSASVNWINNVNYMPEDDDTNYTLIALKVMEEKGYDFTPEDVAEIWLDCLPYGHVCSAERIAYRNFVSVMAPPESASYHNPYREWIGAQIRADLFGYVTPGDPAYGAELAFRDASISHTKNGIYGEMFVAAMLSAAAVSDDIEEIIRAGMAQIPRRSRLYAKIMETLDNRIKYTDWEQAIDAVHEEYDEDSTQDEKHISFDWCHTISNAVIVTIALLYGNGSLEESIGIAVAAGFDTDCNGATVGSVIGMINGAKKLPGKWTAPLNDQIKSGVDGMGLVKISEIAARTLAVMEKNKEKE</sequence>
<dbReference type="GO" id="GO:0046872">
    <property type="term" value="F:metal ion binding"/>
    <property type="evidence" value="ECO:0007669"/>
    <property type="project" value="UniProtKB-KW"/>
</dbReference>
<feature type="binding site" evidence="1">
    <location>
        <position position="403"/>
    </location>
    <ligand>
        <name>Mg(2+)</name>
        <dbReference type="ChEBI" id="CHEBI:18420"/>
        <label>1</label>
    </ligand>
</feature>
<comment type="cofactor">
    <cofactor evidence="1">
        <name>Mg(2+)</name>
        <dbReference type="ChEBI" id="CHEBI:18420"/>
    </cofactor>
    <text evidence="1">Binds 2 magnesium ions per subunit.</text>
</comment>
<dbReference type="Gene3D" id="1.10.4080.10">
    <property type="entry name" value="ADP-ribosylation/Crystallin J1"/>
    <property type="match status" value="1"/>
</dbReference>
<evidence type="ECO:0000256" key="1">
    <source>
        <dbReference type="PIRSR" id="PIRSR605502-1"/>
    </source>
</evidence>
<accession>A0A4U8QME7</accession>
<evidence type="ECO:0000313" key="3">
    <source>
        <dbReference type="Proteomes" id="UP000306509"/>
    </source>
</evidence>
<keyword evidence="1" id="KW-0460">Magnesium</keyword>
<dbReference type="GO" id="GO:0016787">
    <property type="term" value="F:hydrolase activity"/>
    <property type="evidence" value="ECO:0007669"/>
    <property type="project" value="UniProtKB-KW"/>
</dbReference>
<name>A0A4U8QME7_9FIRM</name>
<keyword evidence="3" id="KW-1185">Reference proteome</keyword>
<dbReference type="STRING" id="180332.GCA_000797495_00362"/>
<organism evidence="2 3">
    <name type="scientific">Robinsoniella peoriensis</name>
    <dbReference type="NCBI Taxonomy" id="180332"/>
    <lineage>
        <taxon>Bacteria</taxon>
        <taxon>Bacillati</taxon>
        <taxon>Bacillota</taxon>
        <taxon>Clostridia</taxon>
        <taxon>Lachnospirales</taxon>
        <taxon>Lachnospiraceae</taxon>
        <taxon>Robinsoniella</taxon>
    </lineage>
</organism>
<keyword evidence="1" id="KW-0479">Metal-binding</keyword>
<feature type="binding site" evidence="1">
    <location>
        <position position="184"/>
    </location>
    <ligand>
        <name>Mg(2+)</name>
        <dbReference type="ChEBI" id="CHEBI:18420"/>
        <label>1</label>
    </ligand>
</feature>
<dbReference type="Proteomes" id="UP000306509">
    <property type="component" value="Unassembled WGS sequence"/>
</dbReference>
<dbReference type="RefSeq" id="WP_138001929.1">
    <property type="nucleotide sequence ID" value="NZ_QGQD01000023.1"/>
</dbReference>
<gene>
    <name evidence="2" type="ORF">DSM106044_01033</name>
</gene>
<comment type="caution">
    <text evidence="2">The sequence shown here is derived from an EMBL/GenBank/DDBJ whole genome shotgun (WGS) entry which is preliminary data.</text>
</comment>
<evidence type="ECO:0000313" key="2">
    <source>
        <dbReference type="EMBL" id="TLD01996.1"/>
    </source>
</evidence>
<reference evidence="2 3" key="1">
    <citation type="journal article" date="2019" name="Anaerobe">
        <title>Detection of Robinsoniella peoriensis in multiple bone samples of a trauma patient.</title>
        <authorList>
            <person name="Schrottner P."/>
            <person name="Hartwich K."/>
            <person name="Bunk B."/>
            <person name="Schober I."/>
            <person name="Helbig S."/>
            <person name="Rudolph W.W."/>
            <person name="Gunzer F."/>
        </authorList>
    </citation>
    <scope>NUCLEOTIDE SEQUENCE [LARGE SCALE GENOMIC DNA]</scope>
    <source>
        <strain evidence="2 3">DSM 106044</strain>
    </source>
</reference>
<protein>
    <submittedName>
        <fullName evidence="2">ADP-ribosylglycohydrolase</fullName>
    </submittedName>
</protein>
<dbReference type="InterPro" id="IPR005502">
    <property type="entry name" value="Ribosyl_crysJ1"/>
</dbReference>
<feature type="binding site" evidence="1">
    <location>
        <position position="401"/>
    </location>
    <ligand>
        <name>Mg(2+)</name>
        <dbReference type="ChEBI" id="CHEBI:18420"/>
        <label>1</label>
    </ligand>
</feature>
<dbReference type="InterPro" id="IPR036705">
    <property type="entry name" value="Ribosyl_crysJ1_sf"/>
</dbReference>
<keyword evidence="2" id="KW-0378">Hydrolase</keyword>
<dbReference type="AlphaFoldDB" id="A0A4U8QME7"/>